<dbReference type="CDD" id="cd12215">
    <property type="entry name" value="ChiC_BD"/>
    <property type="match status" value="1"/>
</dbReference>
<dbReference type="EMBL" id="JAMDNP010000033">
    <property type="protein sequence ID" value="MCY9762392.1"/>
    <property type="molecule type" value="Genomic_DNA"/>
</dbReference>
<name>A0ABT4H078_PAEAL</name>
<organism evidence="4 5">
    <name type="scientific">Paenibacillus alvei</name>
    <name type="common">Bacillus alvei</name>
    <dbReference type="NCBI Taxonomy" id="44250"/>
    <lineage>
        <taxon>Bacteria</taxon>
        <taxon>Bacillati</taxon>
        <taxon>Bacillota</taxon>
        <taxon>Bacilli</taxon>
        <taxon>Bacillales</taxon>
        <taxon>Paenibacillaceae</taxon>
        <taxon>Paenibacillus</taxon>
    </lineage>
</organism>
<dbReference type="SMART" id="SM00495">
    <property type="entry name" value="ChtBD3"/>
    <property type="match status" value="1"/>
</dbReference>
<dbReference type="Gene3D" id="2.10.10.20">
    <property type="entry name" value="Carbohydrate-binding module superfamily 5/12"/>
    <property type="match status" value="1"/>
</dbReference>
<reference evidence="4 5" key="1">
    <citation type="submission" date="2022-05" db="EMBL/GenBank/DDBJ databases">
        <title>Genome Sequencing of Bee-Associated Microbes.</title>
        <authorList>
            <person name="Dunlap C."/>
        </authorList>
    </citation>
    <scope>NUCLEOTIDE SEQUENCE [LARGE SCALE GENOMIC DNA]</scope>
    <source>
        <strain evidence="4 5">NRRL B-04010</strain>
    </source>
</reference>
<keyword evidence="2" id="KW-0624">Polysaccharide degradation</keyword>
<dbReference type="InterPro" id="IPR036573">
    <property type="entry name" value="CBM_sf_5/12"/>
</dbReference>
<proteinExistence type="predicted"/>
<dbReference type="InterPro" id="IPR003610">
    <property type="entry name" value="CBM5/12"/>
</dbReference>
<keyword evidence="1" id="KW-0378">Hydrolase</keyword>
<evidence type="ECO:0000313" key="5">
    <source>
        <dbReference type="Proteomes" id="UP001527181"/>
    </source>
</evidence>
<dbReference type="Pfam" id="PF02839">
    <property type="entry name" value="CBM_5_12"/>
    <property type="match status" value="1"/>
</dbReference>
<keyword evidence="5" id="KW-1185">Reference proteome</keyword>
<comment type="caution">
    <text evidence="4">The sequence shown here is derived from an EMBL/GenBank/DDBJ whole genome shotgun (WGS) entry which is preliminary data.</text>
</comment>
<keyword evidence="2" id="KW-0119">Carbohydrate metabolism</keyword>
<evidence type="ECO:0000259" key="3">
    <source>
        <dbReference type="SMART" id="SM00495"/>
    </source>
</evidence>
<dbReference type="RefSeq" id="WP_005550720.1">
    <property type="nucleotide sequence ID" value="NZ_JAMDNA010000031.1"/>
</dbReference>
<feature type="domain" description="Chitin-binding type-3" evidence="3">
    <location>
        <begin position="16"/>
        <end position="65"/>
    </location>
</feature>
<evidence type="ECO:0000313" key="4">
    <source>
        <dbReference type="EMBL" id="MCY9762392.1"/>
    </source>
</evidence>
<dbReference type="Proteomes" id="UP001527181">
    <property type="component" value="Unassembled WGS sequence"/>
</dbReference>
<evidence type="ECO:0000256" key="2">
    <source>
        <dbReference type="ARBA" id="ARBA00023326"/>
    </source>
</evidence>
<dbReference type="SUPFAM" id="SSF51055">
    <property type="entry name" value="Carbohydrate binding domain"/>
    <property type="match status" value="1"/>
</dbReference>
<accession>A0ABT4H078</accession>
<evidence type="ECO:0000256" key="1">
    <source>
        <dbReference type="ARBA" id="ARBA00022801"/>
    </source>
</evidence>
<sequence length="68" mass="7712">MLNLQKIFTPLSVKVVPVVKCGCNYSTYVQGDIVSYNGVKYQAKWWTQNEYPDLKNGPNDVWTVLGPC</sequence>
<gene>
    <name evidence="4" type="ORF">M5X12_17630</name>
</gene>
<protein>
    <submittedName>
        <fullName evidence="4">Carbohydrate-binding protein</fullName>
    </submittedName>
</protein>